<keyword evidence="1" id="KW-0732">Signal</keyword>
<dbReference type="EMBL" id="JAPQKO010000008">
    <property type="protein sequence ID" value="KAJ5152313.1"/>
    <property type="molecule type" value="Genomic_DNA"/>
</dbReference>
<evidence type="ECO:0000313" key="2">
    <source>
        <dbReference type="EMBL" id="KAJ5152313.1"/>
    </source>
</evidence>
<reference evidence="2" key="1">
    <citation type="submission" date="2022-11" db="EMBL/GenBank/DDBJ databases">
        <authorList>
            <person name="Petersen C."/>
        </authorList>
    </citation>
    <scope>NUCLEOTIDE SEQUENCE</scope>
    <source>
        <strain evidence="2">IBT 21917</strain>
    </source>
</reference>
<comment type="caution">
    <text evidence="2">The sequence shown here is derived from an EMBL/GenBank/DDBJ whole genome shotgun (WGS) entry which is preliminary data.</text>
</comment>
<dbReference type="AlphaFoldDB" id="A0A9W9HLH8"/>
<organism evidence="2 3">
    <name type="scientific">Penicillium capsulatum</name>
    <dbReference type="NCBI Taxonomy" id="69766"/>
    <lineage>
        <taxon>Eukaryota</taxon>
        <taxon>Fungi</taxon>
        <taxon>Dikarya</taxon>
        <taxon>Ascomycota</taxon>
        <taxon>Pezizomycotina</taxon>
        <taxon>Eurotiomycetes</taxon>
        <taxon>Eurotiomycetidae</taxon>
        <taxon>Eurotiales</taxon>
        <taxon>Aspergillaceae</taxon>
        <taxon>Penicillium</taxon>
    </lineage>
</organism>
<sequence>MRFELPFLLGLLTLAAAADKKHWTVKLYEKPNCDKADLISTIESGLEVNDECHNITKTPHKSVKFLTSETTFQLYTSPNCEAGTETGHTSGECSHALSYKVGV</sequence>
<accession>A0A9W9HLH8</accession>
<name>A0A9W9HLH8_9EURO</name>
<feature type="signal peptide" evidence="1">
    <location>
        <begin position="1"/>
        <end position="17"/>
    </location>
</feature>
<evidence type="ECO:0000256" key="1">
    <source>
        <dbReference type="SAM" id="SignalP"/>
    </source>
</evidence>
<reference evidence="2" key="2">
    <citation type="journal article" date="2023" name="IMA Fungus">
        <title>Comparative genomic study of the Penicillium genus elucidates a diverse pangenome and 15 lateral gene transfer events.</title>
        <authorList>
            <person name="Petersen C."/>
            <person name="Sorensen T."/>
            <person name="Nielsen M.R."/>
            <person name="Sondergaard T.E."/>
            <person name="Sorensen J.L."/>
            <person name="Fitzpatrick D.A."/>
            <person name="Frisvad J.C."/>
            <person name="Nielsen K.L."/>
        </authorList>
    </citation>
    <scope>NUCLEOTIDE SEQUENCE</scope>
    <source>
        <strain evidence="2">IBT 21917</strain>
    </source>
</reference>
<proteinExistence type="predicted"/>
<gene>
    <name evidence="2" type="ORF">N7492_010608</name>
</gene>
<protein>
    <submittedName>
        <fullName evidence="2">Uncharacterized protein</fullName>
    </submittedName>
</protein>
<evidence type="ECO:0000313" key="3">
    <source>
        <dbReference type="Proteomes" id="UP001146351"/>
    </source>
</evidence>
<feature type="chain" id="PRO_5040775946" evidence="1">
    <location>
        <begin position="18"/>
        <end position="103"/>
    </location>
</feature>
<dbReference type="Proteomes" id="UP001146351">
    <property type="component" value="Unassembled WGS sequence"/>
</dbReference>
<keyword evidence="3" id="KW-1185">Reference proteome</keyword>